<dbReference type="Proteomes" id="UP000005268">
    <property type="component" value="Chromosome"/>
</dbReference>
<evidence type="ECO:0000313" key="1">
    <source>
        <dbReference type="EMBL" id="AFK69213.1"/>
    </source>
</evidence>
<dbReference type="KEGG" id="ppi:YSA_04507"/>
<dbReference type="EMBL" id="CP003588">
    <property type="protein sequence ID" value="AFK69213.1"/>
    <property type="molecule type" value="Genomic_DNA"/>
</dbReference>
<accession>I3UUP2</accession>
<dbReference type="HOGENOM" id="CLU_3295232_0_0_6"/>
<proteinExistence type="predicted"/>
<dbReference type="AlphaFoldDB" id="I3UUP2"/>
<evidence type="ECO:0000313" key="2">
    <source>
        <dbReference type="Proteomes" id="UP000005268"/>
    </source>
</evidence>
<sequence length="40" mass="4488">MLWALVAAQASVRGCAFMLVSANEGEILARWWRNFFAMIG</sequence>
<protein>
    <submittedName>
        <fullName evidence="1">Uncharacterized protein</fullName>
    </submittedName>
</protein>
<gene>
    <name evidence="1" type="ORF">YSA_04507</name>
</gene>
<organism evidence="1 2">
    <name type="scientific">Pseudomonas putida ND6</name>
    <dbReference type="NCBI Taxonomy" id="231023"/>
    <lineage>
        <taxon>Bacteria</taxon>
        <taxon>Pseudomonadati</taxon>
        <taxon>Pseudomonadota</taxon>
        <taxon>Gammaproteobacteria</taxon>
        <taxon>Pseudomonadales</taxon>
        <taxon>Pseudomonadaceae</taxon>
        <taxon>Pseudomonas</taxon>
    </lineage>
</organism>
<reference evidence="1 2" key="1">
    <citation type="journal article" date="2012" name="J. Bacteriol.">
        <title>Complete Genome Sequence of the Naphthalene-Degrading Pseudomonas putida Strain ND6.</title>
        <authorList>
            <person name="Li S."/>
            <person name="Zhao H."/>
            <person name="Li Y."/>
            <person name="Niu S."/>
            <person name="Cai B."/>
        </authorList>
    </citation>
    <scope>NUCLEOTIDE SEQUENCE [LARGE SCALE GENOMIC DNA]</scope>
    <source>
        <strain evidence="1 2">ND6</strain>
    </source>
</reference>
<name>I3UUP2_PSEPU</name>